<dbReference type="GeneID" id="38783302"/>
<dbReference type="EMBL" id="BFAD01000009">
    <property type="protein sequence ID" value="GBE86385.1"/>
    <property type="molecule type" value="Genomic_DNA"/>
</dbReference>
<evidence type="ECO:0000313" key="2">
    <source>
        <dbReference type="Proteomes" id="UP000287166"/>
    </source>
</evidence>
<dbReference type="InParanoid" id="A0A401GVZ3"/>
<protein>
    <submittedName>
        <fullName evidence="1">Uncharacterized protein</fullName>
    </submittedName>
</protein>
<accession>A0A401GVZ3</accession>
<keyword evidence="2" id="KW-1185">Reference proteome</keyword>
<sequence length="99" mass="10915">MQPSSVCNLVAGLRRYAEPDENTDFHVLGHNYPVESAGEPDRVNSSSHSLLCAQISMNGARSVSPLEALKPIPIQALNEMKQKNQRITGFRERLPTDIA</sequence>
<organism evidence="1 2">
    <name type="scientific">Sparassis crispa</name>
    <dbReference type="NCBI Taxonomy" id="139825"/>
    <lineage>
        <taxon>Eukaryota</taxon>
        <taxon>Fungi</taxon>
        <taxon>Dikarya</taxon>
        <taxon>Basidiomycota</taxon>
        <taxon>Agaricomycotina</taxon>
        <taxon>Agaricomycetes</taxon>
        <taxon>Polyporales</taxon>
        <taxon>Sparassidaceae</taxon>
        <taxon>Sparassis</taxon>
    </lineage>
</organism>
<proteinExistence type="predicted"/>
<dbReference type="Proteomes" id="UP000287166">
    <property type="component" value="Unassembled WGS sequence"/>
</dbReference>
<gene>
    <name evidence="1" type="ORF">SCP_0902640</name>
</gene>
<evidence type="ECO:0000313" key="1">
    <source>
        <dbReference type="EMBL" id="GBE86385.1"/>
    </source>
</evidence>
<dbReference type="AlphaFoldDB" id="A0A401GVZ3"/>
<comment type="caution">
    <text evidence="1">The sequence shown here is derived from an EMBL/GenBank/DDBJ whole genome shotgun (WGS) entry which is preliminary data.</text>
</comment>
<name>A0A401GVZ3_9APHY</name>
<dbReference type="RefSeq" id="XP_027617298.1">
    <property type="nucleotide sequence ID" value="XM_027761497.1"/>
</dbReference>
<reference evidence="1 2" key="1">
    <citation type="journal article" date="2018" name="Sci. Rep.">
        <title>Genome sequence of the cauliflower mushroom Sparassis crispa (Hanabiratake) and its association with beneficial usage.</title>
        <authorList>
            <person name="Kiyama R."/>
            <person name="Furutani Y."/>
            <person name="Kawaguchi K."/>
            <person name="Nakanishi T."/>
        </authorList>
    </citation>
    <scope>NUCLEOTIDE SEQUENCE [LARGE SCALE GENOMIC DNA]</scope>
</reference>